<dbReference type="InterPro" id="IPR046632">
    <property type="entry name" value="DUF6744"/>
</dbReference>
<reference evidence="1" key="1">
    <citation type="submission" date="2020-03" db="EMBL/GenBank/DDBJ databases">
        <title>The deep terrestrial virosphere.</title>
        <authorList>
            <person name="Holmfeldt K."/>
            <person name="Nilsson E."/>
            <person name="Simone D."/>
            <person name="Lopez-Fernandez M."/>
            <person name="Wu X."/>
            <person name="de Brujin I."/>
            <person name="Lundin D."/>
            <person name="Andersson A."/>
            <person name="Bertilsson S."/>
            <person name="Dopson M."/>
        </authorList>
    </citation>
    <scope>NUCLEOTIDE SEQUENCE</scope>
    <source>
        <strain evidence="1">MM415B04570</strain>
    </source>
</reference>
<sequence length="303" mass="35307">MATKKATKTIVSNLQEDSGKEKLGYVVWWALERVMRVVEDRVKKIFTKYGFDEKEFPEVCSSEVAFTRALSRAKRDKLLDKWLIRKIFLGDDKIVYGIVKEKIDKDNEDLDYKKEDKITLKRKTEDIQLENNTPQGQLVKKFYGELRGILDNYHLMVFLLQQVKVMNALQLRDTGGIYFLPIQYEERVLRIEKALAELSPESTICLLPIYKDDRAKKSLTMSFDENFQAELEAKADELKKRIESEGTRASTFNNRLNEFKELRQKAQVYEDLLNFKAGGIHKKIGELEQKVKKALMSATMDVE</sequence>
<dbReference type="Pfam" id="PF20529">
    <property type="entry name" value="DUF6744"/>
    <property type="match status" value="1"/>
</dbReference>
<accession>A0A6M3LG32</accession>
<organism evidence="1">
    <name type="scientific">viral metagenome</name>
    <dbReference type="NCBI Taxonomy" id="1070528"/>
    <lineage>
        <taxon>unclassified sequences</taxon>
        <taxon>metagenomes</taxon>
        <taxon>organismal metagenomes</taxon>
    </lineage>
</organism>
<evidence type="ECO:0000313" key="1">
    <source>
        <dbReference type="EMBL" id="QJA92582.1"/>
    </source>
</evidence>
<dbReference type="AlphaFoldDB" id="A0A6M3LG32"/>
<proteinExistence type="predicted"/>
<gene>
    <name evidence="1" type="ORF">MM415B04570_0003</name>
</gene>
<protein>
    <submittedName>
        <fullName evidence="1">Uncharacterized protein</fullName>
    </submittedName>
</protein>
<dbReference type="EMBL" id="MT143079">
    <property type="protein sequence ID" value="QJA92582.1"/>
    <property type="molecule type" value="Genomic_DNA"/>
</dbReference>
<name>A0A6M3LG32_9ZZZZ</name>